<protein>
    <submittedName>
        <fullName evidence="2">Uncharacterized protein</fullName>
    </submittedName>
</protein>
<keyword evidence="1" id="KW-1133">Transmembrane helix</keyword>
<proteinExistence type="predicted"/>
<evidence type="ECO:0000256" key="1">
    <source>
        <dbReference type="SAM" id="Phobius"/>
    </source>
</evidence>
<feature type="transmembrane region" description="Helical" evidence="1">
    <location>
        <begin position="80"/>
        <end position="104"/>
    </location>
</feature>
<evidence type="ECO:0000313" key="3">
    <source>
        <dbReference type="Proteomes" id="UP000073601"/>
    </source>
</evidence>
<organism evidence="2 3">
    <name type="scientific">Grimontia marina</name>
    <dbReference type="NCBI Taxonomy" id="646534"/>
    <lineage>
        <taxon>Bacteria</taxon>
        <taxon>Pseudomonadati</taxon>
        <taxon>Pseudomonadota</taxon>
        <taxon>Gammaproteobacteria</taxon>
        <taxon>Vibrionales</taxon>
        <taxon>Vibrionaceae</taxon>
        <taxon>Grimontia</taxon>
    </lineage>
</organism>
<reference evidence="3" key="1">
    <citation type="submission" date="2016-02" db="EMBL/GenBank/DDBJ databases">
        <authorList>
            <person name="Rodrigo-Torres Lidia"/>
            <person name="Arahal R.David."/>
        </authorList>
    </citation>
    <scope>NUCLEOTIDE SEQUENCE [LARGE SCALE GENOMIC DNA]</scope>
    <source>
        <strain evidence="3">CECT 8713</strain>
    </source>
</reference>
<sequence>MVSITFVLSAVTKCVTKNEANSAVGWKCICTFGWGNAYKSGMKDEFILLVIFVPLMLSFLPDYAPYVDAGFTALKAVPEYFWYVVAAVVIDTFGFRSIVCYLSFKWKEIRVDILETLAISIGTGWRSLFIGIRLLAVWEMLWRIRDVSMAANQRKILALYRKGFKLSGMEHRT</sequence>
<dbReference type="AlphaFoldDB" id="A0A128EY29"/>
<dbReference type="Proteomes" id="UP000073601">
    <property type="component" value="Unassembled WGS sequence"/>
</dbReference>
<accession>A0A128EY29</accession>
<keyword evidence="1" id="KW-0812">Transmembrane</keyword>
<keyword evidence="3" id="KW-1185">Reference proteome</keyword>
<keyword evidence="1" id="KW-0472">Membrane</keyword>
<dbReference type="EMBL" id="FIZY01000006">
    <property type="protein sequence ID" value="CZF79493.1"/>
    <property type="molecule type" value="Genomic_DNA"/>
</dbReference>
<feature type="transmembrane region" description="Helical" evidence="1">
    <location>
        <begin position="46"/>
        <end position="64"/>
    </location>
</feature>
<dbReference type="OrthoDB" id="6300880at2"/>
<name>A0A128EY29_9GAMM</name>
<evidence type="ECO:0000313" key="2">
    <source>
        <dbReference type="EMBL" id="CZF79493.1"/>
    </source>
</evidence>
<gene>
    <name evidence="2" type="ORF">GMA8713_00999</name>
</gene>